<dbReference type="InterPro" id="IPR040618">
    <property type="entry name" value="Pre-Nudix"/>
</dbReference>
<evidence type="ECO:0000259" key="4">
    <source>
        <dbReference type="PROSITE" id="PS51462"/>
    </source>
</evidence>
<dbReference type="PROSITE" id="PS00893">
    <property type="entry name" value="NUDIX_BOX"/>
    <property type="match status" value="1"/>
</dbReference>
<dbReference type="InterPro" id="IPR020084">
    <property type="entry name" value="NUDIX_hydrolase_CS"/>
</dbReference>
<dbReference type="PROSITE" id="PS51462">
    <property type="entry name" value="NUDIX"/>
    <property type="match status" value="1"/>
</dbReference>
<dbReference type="Gene3D" id="3.40.630.30">
    <property type="match status" value="1"/>
</dbReference>
<accession>A0AAN9NFE1</accession>
<gene>
    <name evidence="5" type="ORF">VNO80_05180</name>
</gene>
<dbReference type="InterPro" id="IPR003293">
    <property type="entry name" value="Nudix_hydrolase6-like"/>
</dbReference>
<dbReference type="PANTHER" id="PTHR13994:SF26">
    <property type="entry name" value="NUDIX HYDROLASE 5-RELATED"/>
    <property type="match status" value="1"/>
</dbReference>
<dbReference type="Proteomes" id="UP001374584">
    <property type="component" value="Unassembled WGS sequence"/>
</dbReference>
<protein>
    <recommendedName>
        <fullName evidence="4">Nudix hydrolase domain-containing protein</fullName>
    </recommendedName>
</protein>
<dbReference type="SUPFAM" id="SSF55811">
    <property type="entry name" value="Nudix"/>
    <property type="match status" value="1"/>
</dbReference>
<dbReference type="InterPro" id="IPR036345">
    <property type="entry name" value="ExoRNase_PH_dom2_sf"/>
</dbReference>
<sequence length="705" mass="77511">MKGGQVKQSRLTLLSNILKSKPKPNFLLPSSNCRVSTTADLRPKTAFNCEGTSRVCPLHSLAFPVRQFHQFSQIQPCQCLYLLLSGLVWLTPGYCGPEVRLRNAILVFKFFVNIMMIGFRNTNLKLKFRRKFSCKVSKNNSWFVGMVGLSLGEKHFIQGGIAHDLRCDGRKRLAYRPILVETGVIPQANGSARVRMGVTDVIASIKAELGKPSLLQPDKGKVSIYIDCSSTAEPAFEGRGGDELAAELSIALQHCLLGGKSGADGNLLDALGAAIKAALCNTGIPRVQVAAGASNDEQPEVDVSDEEFLQFDTSGVPVIVTLTKIGRHYIVDATSEEESQMSSAVSISVNRQGHICGIAKRGGVGLDPSIILDMISVSKHLCDDCLMPCKVSSCTNSCMVTLKIDMAGNFGSGQVTIRRASHLSFNAQMEAEKVELLSVVEDQYGGVVVNVENQEPMDPKFFSSILEASMYNWRQQGKKGVWLKLPILHSNLVDSVVKAGFRYHHAEADYLMLVRWIPDTPDTFPANASHRVGIGAFVFNNKKEMLVVQERNGAFGGTGVWKMPTGVVNEGEDFCEAAVREVKEETGIETKFVEVLAFRQSHKSFFEKSDLFFVCMLQPLSFDIQIQASEIEAAKWMPVEDYAAQPFVQENENFDFVEKICSSKLDGNYTGFSNVCTCTSTGKKSYLYFSNRDASLLLASKQEQA</sequence>
<dbReference type="GO" id="GO:0046872">
    <property type="term" value="F:metal ion binding"/>
    <property type="evidence" value="ECO:0007669"/>
    <property type="project" value="UniProtKB-KW"/>
</dbReference>
<proteinExistence type="inferred from homology"/>
<dbReference type="SUPFAM" id="SSF55666">
    <property type="entry name" value="Ribonuclease PH domain 2-like"/>
    <property type="match status" value="1"/>
</dbReference>
<dbReference type="SUPFAM" id="SSF54211">
    <property type="entry name" value="Ribosomal protein S5 domain 2-like"/>
    <property type="match status" value="1"/>
</dbReference>
<dbReference type="AlphaFoldDB" id="A0AAN9NFE1"/>
<name>A0AAN9NFE1_PHACN</name>
<comment type="similarity">
    <text evidence="1">Belongs to the Nudix hydrolase family.</text>
</comment>
<evidence type="ECO:0000256" key="1">
    <source>
        <dbReference type="ARBA" id="ARBA00005582"/>
    </source>
</evidence>
<dbReference type="CDD" id="cd11367">
    <property type="entry name" value="RNase_PH_RRP42"/>
    <property type="match status" value="1"/>
</dbReference>
<dbReference type="Gene3D" id="3.30.230.70">
    <property type="entry name" value="GHMP Kinase, N-terminal domain"/>
    <property type="match status" value="1"/>
</dbReference>
<dbReference type="InterPro" id="IPR015797">
    <property type="entry name" value="NUDIX_hydrolase-like_dom_sf"/>
</dbReference>
<dbReference type="PRINTS" id="PR01356">
    <property type="entry name" value="GFGPROTEIN"/>
</dbReference>
<reference evidence="5 6" key="1">
    <citation type="submission" date="2024-01" db="EMBL/GenBank/DDBJ databases">
        <title>The genomes of 5 underutilized Papilionoideae crops provide insights into root nodulation and disease resistanc.</title>
        <authorList>
            <person name="Jiang F."/>
        </authorList>
    </citation>
    <scope>NUCLEOTIDE SEQUENCE [LARGE SCALE GENOMIC DNA]</scope>
    <source>
        <strain evidence="5">JINMINGXINNONG_FW02</strain>
        <tissue evidence="5">Leaves</tissue>
    </source>
</reference>
<comment type="caution">
    <text evidence="5">The sequence shown here is derived from an EMBL/GenBank/DDBJ whole genome shotgun (WGS) entry which is preliminary data.</text>
</comment>
<dbReference type="PANTHER" id="PTHR13994">
    <property type="entry name" value="NUDIX HYDROLASE RELATED"/>
    <property type="match status" value="1"/>
</dbReference>
<dbReference type="GO" id="GO:0047631">
    <property type="term" value="F:ADP-ribose diphosphatase activity"/>
    <property type="evidence" value="ECO:0007669"/>
    <property type="project" value="TreeGrafter"/>
</dbReference>
<dbReference type="FunFam" id="3.90.79.10:FF:000015">
    <property type="entry name" value="Nudix hydrolase 8"/>
    <property type="match status" value="1"/>
</dbReference>
<evidence type="ECO:0000256" key="3">
    <source>
        <dbReference type="ARBA" id="ARBA00022801"/>
    </source>
</evidence>
<dbReference type="Pfam" id="PF03725">
    <property type="entry name" value="RNase_PH_C"/>
    <property type="match status" value="1"/>
</dbReference>
<keyword evidence="6" id="KW-1185">Reference proteome</keyword>
<feature type="domain" description="Nudix hydrolase" evidence="4">
    <location>
        <begin position="529"/>
        <end position="661"/>
    </location>
</feature>
<dbReference type="Pfam" id="PF00293">
    <property type="entry name" value="NUDIX"/>
    <property type="match status" value="1"/>
</dbReference>
<dbReference type="EMBL" id="JAYMYR010000003">
    <property type="protein sequence ID" value="KAK7371815.1"/>
    <property type="molecule type" value="Genomic_DNA"/>
</dbReference>
<dbReference type="InterPro" id="IPR001247">
    <property type="entry name" value="ExoRNase_PH_dom1"/>
</dbReference>
<dbReference type="InterPro" id="IPR020568">
    <property type="entry name" value="Ribosomal_Su5_D2-typ_SF"/>
</dbReference>
<dbReference type="Gene3D" id="3.90.79.10">
    <property type="entry name" value="Nucleoside Triphosphate Pyrophosphohydrolase"/>
    <property type="match status" value="1"/>
</dbReference>
<keyword evidence="3" id="KW-0378">Hydrolase</keyword>
<dbReference type="CDD" id="cd04670">
    <property type="entry name" value="NUDIX_ASFGF2_Nudt6"/>
    <property type="match status" value="1"/>
</dbReference>
<dbReference type="FunFam" id="3.40.630.30:FF:000016">
    <property type="entry name" value="nudix hydrolase 2"/>
    <property type="match status" value="1"/>
</dbReference>
<dbReference type="Pfam" id="PF18290">
    <property type="entry name" value="Nudix_hydro"/>
    <property type="match status" value="1"/>
</dbReference>
<dbReference type="GO" id="GO:0051287">
    <property type="term" value="F:NAD binding"/>
    <property type="evidence" value="ECO:0007669"/>
    <property type="project" value="TreeGrafter"/>
</dbReference>
<evidence type="ECO:0000313" key="5">
    <source>
        <dbReference type="EMBL" id="KAK7371815.1"/>
    </source>
</evidence>
<evidence type="ECO:0000256" key="2">
    <source>
        <dbReference type="ARBA" id="ARBA00022723"/>
    </source>
</evidence>
<dbReference type="InterPro" id="IPR015847">
    <property type="entry name" value="ExoRNase_PH_dom2"/>
</dbReference>
<organism evidence="5 6">
    <name type="scientific">Phaseolus coccineus</name>
    <name type="common">Scarlet runner bean</name>
    <name type="synonym">Phaseolus multiflorus</name>
    <dbReference type="NCBI Taxonomy" id="3886"/>
    <lineage>
        <taxon>Eukaryota</taxon>
        <taxon>Viridiplantae</taxon>
        <taxon>Streptophyta</taxon>
        <taxon>Embryophyta</taxon>
        <taxon>Tracheophyta</taxon>
        <taxon>Spermatophyta</taxon>
        <taxon>Magnoliopsida</taxon>
        <taxon>eudicotyledons</taxon>
        <taxon>Gunneridae</taxon>
        <taxon>Pentapetalae</taxon>
        <taxon>rosids</taxon>
        <taxon>fabids</taxon>
        <taxon>Fabales</taxon>
        <taxon>Fabaceae</taxon>
        <taxon>Papilionoideae</taxon>
        <taxon>50 kb inversion clade</taxon>
        <taxon>NPAAA clade</taxon>
        <taxon>indigoferoid/millettioid clade</taxon>
        <taxon>Phaseoleae</taxon>
        <taxon>Phaseolus</taxon>
    </lineage>
</organism>
<dbReference type="InterPro" id="IPR000086">
    <property type="entry name" value="NUDIX_hydrolase_dom"/>
</dbReference>
<keyword evidence="2" id="KW-0479">Metal-binding</keyword>
<dbReference type="InterPro" id="IPR027408">
    <property type="entry name" value="PNPase/RNase_PH_dom_sf"/>
</dbReference>
<dbReference type="Pfam" id="PF01138">
    <property type="entry name" value="RNase_PH"/>
    <property type="match status" value="1"/>
</dbReference>
<dbReference type="GO" id="GO:0035529">
    <property type="term" value="F:NADH pyrophosphatase activity"/>
    <property type="evidence" value="ECO:0007669"/>
    <property type="project" value="TreeGrafter"/>
</dbReference>
<evidence type="ECO:0000313" key="6">
    <source>
        <dbReference type="Proteomes" id="UP001374584"/>
    </source>
</evidence>